<reference evidence="1" key="1">
    <citation type="submission" date="2021-06" db="EMBL/GenBank/DDBJ databases">
        <title>Parelaphostrongylus tenuis whole genome reference sequence.</title>
        <authorList>
            <person name="Garwood T.J."/>
            <person name="Larsen P.A."/>
            <person name="Fountain-Jones N.M."/>
            <person name="Garbe J.R."/>
            <person name="Macchietto M.G."/>
            <person name="Kania S.A."/>
            <person name="Gerhold R.W."/>
            <person name="Richards J.E."/>
            <person name="Wolf T.M."/>
        </authorList>
    </citation>
    <scope>NUCLEOTIDE SEQUENCE</scope>
    <source>
        <strain evidence="1">MNPRO001-30</strain>
        <tissue evidence="1">Meninges</tissue>
    </source>
</reference>
<keyword evidence="2" id="KW-1185">Reference proteome</keyword>
<evidence type="ECO:0000313" key="1">
    <source>
        <dbReference type="EMBL" id="KAJ1363030.1"/>
    </source>
</evidence>
<accession>A0AAD5MQP3</accession>
<sequence length="155" mass="17419">MIDVSKLYSAQEVLEPPKEVIATKMNRTIWRMIQQLAARRSVNFVSGRMSGTQLILQAGIAGAKFSKEPKRYSPEHKSLSIYTVDVSKNGLCTASQFVVVKERIAIKALLSDHEATTMNQLGTNRRLRILHETTKKTGKRCEHTSLTLARVSMMD</sequence>
<dbReference type="AlphaFoldDB" id="A0AAD5MQP3"/>
<gene>
    <name evidence="1" type="ORF">KIN20_022780</name>
</gene>
<proteinExistence type="predicted"/>
<protein>
    <submittedName>
        <fullName evidence="1">Uncharacterized protein</fullName>
    </submittedName>
</protein>
<organism evidence="1 2">
    <name type="scientific">Parelaphostrongylus tenuis</name>
    <name type="common">Meningeal worm</name>
    <dbReference type="NCBI Taxonomy" id="148309"/>
    <lineage>
        <taxon>Eukaryota</taxon>
        <taxon>Metazoa</taxon>
        <taxon>Ecdysozoa</taxon>
        <taxon>Nematoda</taxon>
        <taxon>Chromadorea</taxon>
        <taxon>Rhabditida</taxon>
        <taxon>Rhabditina</taxon>
        <taxon>Rhabditomorpha</taxon>
        <taxon>Strongyloidea</taxon>
        <taxon>Metastrongylidae</taxon>
        <taxon>Parelaphostrongylus</taxon>
    </lineage>
</organism>
<name>A0AAD5MQP3_PARTN</name>
<comment type="caution">
    <text evidence="1">The sequence shown here is derived from an EMBL/GenBank/DDBJ whole genome shotgun (WGS) entry which is preliminary data.</text>
</comment>
<dbReference type="EMBL" id="JAHQIW010004589">
    <property type="protein sequence ID" value="KAJ1363030.1"/>
    <property type="molecule type" value="Genomic_DNA"/>
</dbReference>
<dbReference type="Proteomes" id="UP001196413">
    <property type="component" value="Unassembled WGS sequence"/>
</dbReference>
<evidence type="ECO:0000313" key="2">
    <source>
        <dbReference type="Proteomes" id="UP001196413"/>
    </source>
</evidence>